<comment type="caution">
    <text evidence="1">The sequence shown here is derived from an EMBL/GenBank/DDBJ whole genome shotgun (WGS) entry which is preliminary data.</text>
</comment>
<name>A0A645DEY6_9ZZZZ</name>
<gene>
    <name evidence="1" type="ORF">SDC9_135007</name>
</gene>
<dbReference type="AlphaFoldDB" id="A0A645DEY6"/>
<sequence length="84" mass="9376">MNVGIELIPLSRVRAHVDRVGIKPQVEILPDREAARVGIHSGVDRMLNFRFKGVGIFRQIKRPRALHPHTVFVVCVSDAVSLLA</sequence>
<organism evidence="1">
    <name type="scientific">bioreactor metagenome</name>
    <dbReference type="NCBI Taxonomy" id="1076179"/>
    <lineage>
        <taxon>unclassified sequences</taxon>
        <taxon>metagenomes</taxon>
        <taxon>ecological metagenomes</taxon>
    </lineage>
</organism>
<proteinExistence type="predicted"/>
<protein>
    <submittedName>
        <fullName evidence="1">Uncharacterized protein</fullName>
    </submittedName>
</protein>
<evidence type="ECO:0000313" key="1">
    <source>
        <dbReference type="EMBL" id="MPM87906.1"/>
    </source>
</evidence>
<reference evidence="1" key="1">
    <citation type="submission" date="2019-08" db="EMBL/GenBank/DDBJ databases">
        <authorList>
            <person name="Kucharzyk K."/>
            <person name="Murdoch R.W."/>
            <person name="Higgins S."/>
            <person name="Loffler F."/>
        </authorList>
    </citation>
    <scope>NUCLEOTIDE SEQUENCE</scope>
</reference>
<accession>A0A645DEY6</accession>
<dbReference type="EMBL" id="VSSQ01035629">
    <property type="protein sequence ID" value="MPM87906.1"/>
    <property type="molecule type" value="Genomic_DNA"/>
</dbReference>